<name>A0A6A6SPV3_9PLEO</name>
<feature type="compositionally biased region" description="Pro residues" evidence="1">
    <location>
        <begin position="34"/>
        <end position="60"/>
    </location>
</feature>
<feature type="compositionally biased region" description="Low complexity" evidence="1">
    <location>
        <begin position="70"/>
        <end position="80"/>
    </location>
</feature>
<sequence>MQPEHPRQGSQHAHATLQSHISTHAQNLQSGVDPSPPPPTQQPQNPFHPPNHTPFQPQPPTSNAGQRALTQSTHPTTSTTLRPNSNSSATLNNAMTHSSPAQRYIHSGSVPQSHSQDSYRRYAEEAELSADEDMEEGLEVGDEFD</sequence>
<keyword evidence="3" id="KW-1185">Reference proteome</keyword>
<feature type="compositionally biased region" description="Polar residues" evidence="1">
    <location>
        <begin position="81"/>
        <end position="101"/>
    </location>
</feature>
<evidence type="ECO:0000313" key="3">
    <source>
        <dbReference type="Proteomes" id="UP000799324"/>
    </source>
</evidence>
<evidence type="ECO:0000256" key="1">
    <source>
        <dbReference type="SAM" id="MobiDB-lite"/>
    </source>
</evidence>
<gene>
    <name evidence="2" type="ORF">K491DRAFT_220245</name>
</gene>
<feature type="region of interest" description="Disordered" evidence="1">
    <location>
        <begin position="1"/>
        <end position="145"/>
    </location>
</feature>
<feature type="compositionally biased region" description="Polar residues" evidence="1">
    <location>
        <begin position="8"/>
        <end position="32"/>
    </location>
</feature>
<feature type="compositionally biased region" description="Acidic residues" evidence="1">
    <location>
        <begin position="125"/>
        <end position="145"/>
    </location>
</feature>
<organism evidence="2 3">
    <name type="scientific">Lophiostoma macrostomum CBS 122681</name>
    <dbReference type="NCBI Taxonomy" id="1314788"/>
    <lineage>
        <taxon>Eukaryota</taxon>
        <taxon>Fungi</taxon>
        <taxon>Dikarya</taxon>
        <taxon>Ascomycota</taxon>
        <taxon>Pezizomycotina</taxon>
        <taxon>Dothideomycetes</taxon>
        <taxon>Pleosporomycetidae</taxon>
        <taxon>Pleosporales</taxon>
        <taxon>Lophiostomataceae</taxon>
        <taxon>Lophiostoma</taxon>
    </lineage>
</organism>
<dbReference type="AlphaFoldDB" id="A0A6A6SPV3"/>
<proteinExistence type="predicted"/>
<evidence type="ECO:0000313" key="2">
    <source>
        <dbReference type="EMBL" id="KAF2649001.1"/>
    </source>
</evidence>
<protein>
    <submittedName>
        <fullName evidence="2">Uncharacterized protein</fullName>
    </submittedName>
</protein>
<accession>A0A6A6SPV3</accession>
<reference evidence="2" key="1">
    <citation type="journal article" date="2020" name="Stud. Mycol.">
        <title>101 Dothideomycetes genomes: a test case for predicting lifestyles and emergence of pathogens.</title>
        <authorList>
            <person name="Haridas S."/>
            <person name="Albert R."/>
            <person name="Binder M."/>
            <person name="Bloem J."/>
            <person name="Labutti K."/>
            <person name="Salamov A."/>
            <person name="Andreopoulos B."/>
            <person name="Baker S."/>
            <person name="Barry K."/>
            <person name="Bills G."/>
            <person name="Bluhm B."/>
            <person name="Cannon C."/>
            <person name="Castanera R."/>
            <person name="Culley D."/>
            <person name="Daum C."/>
            <person name="Ezra D."/>
            <person name="Gonzalez J."/>
            <person name="Henrissat B."/>
            <person name="Kuo A."/>
            <person name="Liang C."/>
            <person name="Lipzen A."/>
            <person name="Lutzoni F."/>
            <person name="Magnuson J."/>
            <person name="Mondo S."/>
            <person name="Nolan M."/>
            <person name="Ohm R."/>
            <person name="Pangilinan J."/>
            <person name="Park H.-J."/>
            <person name="Ramirez L."/>
            <person name="Alfaro M."/>
            <person name="Sun H."/>
            <person name="Tritt A."/>
            <person name="Yoshinaga Y."/>
            <person name="Zwiers L.-H."/>
            <person name="Turgeon B."/>
            <person name="Goodwin S."/>
            <person name="Spatafora J."/>
            <person name="Crous P."/>
            <person name="Grigoriev I."/>
        </authorList>
    </citation>
    <scope>NUCLEOTIDE SEQUENCE</scope>
    <source>
        <strain evidence="2">CBS 122681</strain>
    </source>
</reference>
<dbReference type="Proteomes" id="UP000799324">
    <property type="component" value="Unassembled WGS sequence"/>
</dbReference>
<dbReference type="EMBL" id="MU004511">
    <property type="protein sequence ID" value="KAF2649001.1"/>
    <property type="molecule type" value="Genomic_DNA"/>
</dbReference>